<evidence type="ECO:0000313" key="1">
    <source>
        <dbReference type="EMBL" id="OYR12439.1"/>
    </source>
</evidence>
<organism evidence="1 2">
    <name type="scientific">Brucella grignonensis</name>
    <dbReference type="NCBI Taxonomy" id="94627"/>
    <lineage>
        <taxon>Bacteria</taxon>
        <taxon>Pseudomonadati</taxon>
        <taxon>Pseudomonadota</taxon>
        <taxon>Alphaproteobacteria</taxon>
        <taxon>Hyphomicrobiales</taxon>
        <taxon>Brucellaceae</taxon>
        <taxon>Brucella/Ochrobactrum group</taxon>
        <taxon>Brucella</taxon>
    </lineage>
</organism>
<evidence type="ECO:0000313" key="2">
    <source>
        <dbReference type="Proteomes" id="UP000216478"/>
    </source>
</evidence>
<protein>
    <submittedName>
        <fullName evidence="1">Uncharacterized protein</fullName>
    </submittedName>
</protein>
<keyword evidence="2" id="KW-1185">Reference proteome</keyword>
<sequence length="41" mass="4872">MRRYECTSDKMMIHGRWPPPPFSRLYLKHSASRSASIKCVF</sequence>
<dbReference type="AlphaFoldDB" id="A0A256FC38"/>
<dbReference type="EMBL" id="NNRL01000159">
    <property type="protein sequence ID" value="OYR12439.1"/>
    <property type="molecule type" value="Genomic_DNA"/>
</dbReference>
<gene>
    <name evidence="1" type="ORF">CEV33_1223</name>
</gene>
<comment type="caution">
    <text evidence="1">The sequence shown here is derived from an EMBL/GenBank/DDBJ whole genome shotgun (WGS) entry which is preliminary data.</text>
</comment>
<proteinExistence type="predicted"/>
<reference evidence="1 2" key="1">
    <citation type="submission" date="2017-07" db="EMBL/GenBank/DDBJ databases">
        <title>Phylogenetic study on the rhizospheric bacterium Ochrobactrum sp. A44.</title>
        <authorList>
            <person name="Krzyzanowska D.M."/>
            <person name="Ossowicki A."/>
            <person name="Rajewska M."/>
            <person name="Maciag T."/>
            <person name="Kaczynski Z."/>
            <person name="Czerwicka M."/>
            <person name="Jafra S."/>
        </authorList>
    </citation>
    <scope>NUCLEOTIDE SEQUENCE [LARGE SCALE GENOMIC DNA]</scope>
    <source>
        <strain evidence="1 2">OgA9a</strain>
    </source>
</reference>
<accession>A0A256FC38</accession>
<name>A0A256FC38_9HYPH</name>
<dbReference type="Proteomes" id="UP000216478">
    <property type="component" value="Unassembled WGS sequence"/>
</dbReference>